<gene>
    <name evidence="2" type="ORF">Taro_024775</name>
</gene>
<protein>
    <submittedName>
        <fullName evidence="2">Uncharacterized protein</fullName>
    </submittedName>
</protein>
<evidence type="ECO:0000313" key="3">
    <source>
        <dbReference type="Proteomes" id="UP000652761"/>
    </source>
</evidence>
<dbReference type="AlphaFoldDB" id="A0A843VIG7"/>
<proteinExistence type="predicted"/>
<keyword evidence="3" id="KW-1185">Reference proteome</keyword>
<evidence type="ECO:0000313" key="2">
    <source>
        <dbReference type="EMBL" id="MQL92153.1"/>
    </source>
</evidence>
<dbReference type="Proteomes" id="UP000652761">
    <property type="component" value="Unassembled WGS sequence"/>
</dbReference>
<comment type="caution">
    <text evidence="2">The sequence shown here is derived from an EMBL/GenBank/DDBJ whole genome shotgun (WGS) entry which is preliminary data.</text>
</comment>
<evidence type="ECO:0000256" key="1">
    <source>
        <dbReference type="SAM" id="MobiDB-lite"/>
    </source>
</evidence>
<feature type="region of interest" description="Disordered" evidence="1">
    <location>
        <begin position="25"/>
        <end position="45"/>
    </location>
</feature>
<accession>A0A843VIG7</accession>
<sequence>MHSFVFEGQSKVRLLSLGRLRSMKTKNPSLHPLERKVTTPVSRSRRRHCLRRIHMKASRRPSCRIVRYAFPFTFFSNVVSPPSEHQEATALVAITDEEDEIDSQDDIDDNENMEEGDDEPLFDIARVNNTEIEYEQDPPDVFTSDQWLYEAIMNNSHEGVDVPCTLEVDIGLLIEVLHCNLHLVTGKVVVHVADAFICIWIRIKKGHLITIVAIVANQDIIKVHVQGYNLLITISFAEIDQFPGPIDTSVLYAHDFHRSQLVYAGQKFLNVGSTIGAWVVGQLTPALWNVPRIEINNRRHVLRLYRSELDHQEDYQMHVPDRVLRQFGRVQPIPGPVDALDRVTRRGRGHIDWARYFAHFVQMWHRQRDYIIPPDEETVGIGRVEYMS</sequence>
<name>A0A843VIG7_COLES</name>
<dbReference type="EMBL" id="NMUH01001417">
    <property type="protein sequence ID" value="MQL92153.1"/>
    <property type="molecule type" value="Genomic_DNA"/>
</dbReference>
<reference evidence="2" key="1">
    <citation type="submission" date="2017-07" db="EMBL/GenBank/DDBJ databases">
        <title>Taro Niue Genome Assembly and Annotation.</title>
        <authorList>
            <person name="Atibalentja N."/>
            <person name="Keating K."/>
            <person name="Fields C.J."/>
        </authorList>
    </citation>
    <scope>NUCLEOTIDE SEQUENCE</scope>
    <source>
        <strain evidence="2">Niue_2</strain>
        <tissue evidence="2">Leaf</tissue>
    </source>
</reference>
<organism evidence="2 3">
    <name type="scientific">Colocasia esculenta</name>
    <name type="common">Wild taro</name>
    <name type="synonym">Arum esculentum</name>
    <dbReference type="NCBI Taxonomy" id="4460"/>
    <lineage>
        <taxon>Eukaryota</taxon>
        <taxon>Viridiplantae</taxon>
        <taxon>Streptophyta</taxon>
        <taxon>Embryophyta</taxon>
        <taxon>Tracheophyta</taxon>
        <taxon>Spermatophyta</taxon>
        <taxon>Magnoliopsida</taxon>
        <taxon>Liliopsida</taxon>
        <taxon>Araceae</taxon>
        <taxon>Aroideae</taxon>
        <taxon>Colocasieae</taxon>
        <taxon>Colocasia</taxon>
    </lineage>
</organism>